<organism evidence="1 2">
    <name type="scientific">Pseudomonas syringae pv. maculicola</name>
    <dbReference type="NCBI Taxonomy" id="59511"/>
    <lineage>
        <taxon>Bacteria</taxon>
        <taxon>Pseudomonadati</taxon>
        <taxon>Pseudomonadota</taxon>
        <taxon>Gammaproteobacteria</taxon>
        <taxon>Pseudomonadales</taxon>
        <taxon>Pseudomonadaceae</taxon>
        <taxon>Pseudomonas</taxon>
    </lineage>
</organism>
<proteinExistence type="predicted"/>
<evidence type="ECO:0000313" key="1">
    <source>
        <dbReference type="EMBL" id="RML47279.1"/>
    </source>
</evidence>
<protein>
    <submittedName>
        <fullName evidence="1">Uncharacterized protein</fullName>
    </submittedName>
</protein>
<dbReference type="Proteomes" id="UP000282378">
    <property type="component" value="Unassembled WGS sequence"/>
</dbReference>
<sequence length="59" mass="5341">MATGGAGGGVRPLRAAWARAVSILAACSGETGAVGATGGGVFSGTASLGTITSDSGSSV</sequence>
<evidence type="ECO:0000313" key="2">
    <source>
        <dbReference type="Proteomes" id="UP000282378"/>
    </source>
</evidence>
<comment type="caution">
    <text evidence="1">The sequence shown here is derived from an EMBL/GenBank/DDBJ whole genome shotgun (WGS) entry which is preliminary data.</text>
</comment>
<dbReference type="EMBL" id="RBNL01003626">
    <property type="protein sequence ID" value="RML47279.1"/>
    <property type="molecule type" value="Genomic_DNA"/>
</dbReference>
<gene>
    <name evidence="1" type="ORF">APX70_03500</name>
</gene>
<accession>A0A3M2W6X2</accession>
<reference evidence="1 2" key="1">
    <citation type="submission" date="2018-08" db="EMBL/GenBank/DDBJ databases">
        <title>Recombination of ecologically and evolutionarily significant loci maintains genetic cohesion in the Pseudomonas syringae species complex.</title>
        <authorList>
            <person name="Dillon M."/>
            <person name="Thakur S."/>
            <person name="Almeida R.N.D."/>
            <person name="Weir B.S."/>
            <person name="Guttman D.S."/>
        </authorList>
    </citation>
    <scope>NUCLEOTIDE SEQUENCE [LARGE SCALE GENOMIC DNA]</scope>
    <source>
        <strain evidence="1 2">88_10</strain>
    </source>
</reference>
<name>A0A3M2W6X2_PSEYM</name>
<dbReference type="AlphaFoldDB" id="A0A3M2W6X2"/>